<dbReference type="InterPro" id="IPR000620">
    <property type="entry name" value="EamA_dom"/>
</dbReference>
<dbReference type="Proteomes" id="UP001501565">
    <property type="component" value="Unassembled WGS sequence"/>
</dbReference>
<name>A0ABP7MJ70_9GAMM</name>
<evidence type="ECO:0000259" key="2">
    <source>
        <dbReference type="Pfam" id="PF00892"/>
    </source>
</evidence>
<comment type="caution">
    <text evidence="3">The sequence shown here is derived from an EMBL/GenBank/DDBJ whole genome shotgun (WGS) entry which is preliminary data.</text>
</comment>
<gene>
    <name evidence="3" type="ORF">GCM10022277_20440</name>
</gene>
<dbReference type="SUPFAM" id="SSF103481">
    <property type="entry name" value="Multidrug resistance efflux transporter EmrE"/>
    <property type="match status" value="2"/>
</dbReference>
<keyword evidence="1" id="KW-0472">Membrane</keyword>
<dbReference type="PANTHER" id="PTHR22911">
    <property type="entry name" value="ACYL-MALONYL CONDENSING ENZYME-RELATED"/>
    <property type="match status" value="1"/>
</dbReference>
<feature type="domain" description="EamA" evidence="2">
    <location>
        <begin position="27"/>
        <end position="155"/>
    </location>
</feature>
<feature type="transmembrane region" description="Helical" evidence="1">
    <location>
        <begin position="85"/>
        <end position="103"/>
    </location>
</feature>
<feature type="transmembrane region" description="Helical" evidence="1">
    <location>
        <begin position="255"/>
        <end position="274"/>
    </location>
</feature>
<proteinExistence type="predicted"/>
<dbReference type="EMBL" id="BAABBN010000007">
    <property type="protein sequence ID" value="GAA3924516.1"/>
    <property type="molecule type" value="Genomic_DNA"/>
</dbReference>
<feature type="transmembrane region" description="Helical" evidence="1">
    <location>
        <begin position="109"/>
        <end position="128"/>
    </location>
</feature>
<feature type="transmembrane region" description="Helical" evidence="1">
    <location>
        <begin position="280"/>
        <end position="299"/>
    </location>
</feature>
<dbReference type="Pfam" id="PF00892">
    <property type="entry name" value="EamA"/>
    <property type="match status" value="2"/>
</dbReference>
<sequence>MLGSFLLLLNALKRDTFLLNFSENTKLILVALLSIFLMGFVPALIHGISANEATIGTVRLAIAAAGIGLIMCFAKQFKRVGRRDFIWLVILGLTFAVHWYMYFWSIKRAGASLAAIAVCTFGIHLLFVNRLFLKEPIGRTDLIAVIVAFAGVYIATPVDSASLVQTYGFIVGILSGFLYACLPAINRQISHLSTNMRALGQFGFGLVGFSFIWPMTDWQLSLKDWSGLVVLGVMCTLGAHTLWNKASTELPGPLAAVIYYLYIPWAMVISVVLLNEAITWQMLLGAGLIIAANIVVALFHRKPKAIAQSSGLAEKPG</sequence>
<dbReference type="RefSeq" id="WP_344799609.1">
    <property type="nucleotide sequence ID" value="NZ_BAABBN010000007.1"/>
</dbReference>
<evidence type="ECO:0000256" key="1">
    <source>
        <dbReference type="SAM" id="Phobius"/>
    </source>
</evidence>
<feature type="transmembrane region" description="Helical" evidence="1">
    <location>
        <begin position="164"/>
        <end position="182"/>
    </location>
</feature>
<dbReference type="InterPro" id="IPR037185">
    <property type="entry name" value="EmrE-like"/>
</dbReference>
<keyword evidence="1" id="KW-0812">Transmembrane</keyword>
<dbReference type="PANTHER" id="PTHR22911:SF79">
    <property type="entry name" value="MOBA-LIKE NTP TRANSFERASE DOMAIN-CONTAINING PROTEIN"/>
    <property type="match status" value="1"/>
</dbReference>
<feature type="transmembrane region" description="Helical" evidence="1">
    <location>
        <begin position="225"/>
        <end position="243"/>
    </location>
</feature>
<evidence type="ECO:0000313" key="4">
    <source>
        <dbReference type="Proteomes" id="UP001501565"/>
    </source>
</evidence>
<feature type="transmembrane region" description="Helical" evidence="1">
    <location>
        <begin position="194"/>
        <end position="213"/>
    </location>
</feature>
<organism evidence="3 4">
    <name type="scientific">Litoribacillus peritrichatus</name>
    <dbReference type="NCBI Taxonomy" id="718191"/>
    <lineage>
        <taxon>Bacteria</taxon>
        <taxon>Pseudomonadati</taxon>
        <taxon>Pseudomonadota</taxon>
        <taxon>Gammaproteobacteria</taxon>
        <taxon>Oceanospirillales</taxon>
        <taxon>Oceanospirillaceae</taxon>
        <taxon>Litoribacillus</taxon>
    </lineage>
</organism>
<accession>A0ABP7MJ70</accession>
<feature type="transmembrane region" description="Helical" evidence="1">
    <location>
        <begin position="27"/>
        <end position="48"/>
    </location>
</feature>
<evidence type="ECO:0000313" key="3">
    <source>
        <dbReference type="EMBL" id="GAA3924516.1"/>
    </source>
</evidence>
<feature type="transmembrane region" description="Helical" evidence="1">
    <location>
        <begin position="140"/>
        <end position="158"/>
    </location>
</feature>
<feature type="domain" description="EamA" evidence="2">
    <location>
        <begin position="167"/>
        <end position="296"/>
    </location>
</feature>
<reference evidence="4" key="1">
    <citation type="journal article" date="2019" name="Int. J. Syst. Evol. Microbiol.">
        <title>The Global Catalogue of Microorganisms (GCM) 10K type strain sequencing project: providing services to taxonomists for standard genome sequencing and annotation.</title>
        <authorList>
            <consortium name="The Broad Institute Genomics Platform"/>
            <consortium name="The Broad Institute Genome Sequencing Center for Infectious Disease"/>
            <person name="Wu L."/>
            <person name="Ma J."/>
        </authorList>
    </citation>
    <scope>NUCLEOTIDE SEQUENCE [LARGE SCALE GENOMIC DNA]</scope>
    <source>
        <strain evidence="4">JCM 17551</strain>
    </source>
</reference>
<keyword evidence="1" id="KW-1133">Transmembrane helix</keyword>
<feature type="transmembrane region" description="Helical" evidence="1">
    <location>
        <begin position="54"/>
        <end position="73"/>
    </location>
</feature>
<keyword evidence="4" id="KW-1185">Reference proteome</keyword>
<protein>
    <recommendedName>
        <fullName evidence="2">EamA domain-containing protein</fullName>
    </recommendedName>
</protein>